<evidence type="ECO:0000313" key="2">
    <source>
        <dbReference type="EMBL" id="ABB38981.1"/>
    </source>
</evidence>
<feature type="transmembrane region" description="Helical" evidence="1">
    <location>
        <begin position="125"/>
        <end position="147"/>
    </location>
</feature>
<dbReference type="STRING" id="207559.Dde_2184"/>
<gene>
    <name evidence="2" type="ordered locus">Dde_2184</name>
</gene>
<dbReference type="RefSeq" id="WP_011368078.1">
    <property type="nucleotide sequence ID" value="NC_007519.1"/>
</dbReference>
<feature type="transmembrane region" description="Helical" evidence="1">
    <location>
        <begin position="183"/>
        <end position="202"/>
    </location>
</feature>
<dbReference type="KEGG" id="dde:Dde_2184"/>
<sequence>MAFPAVTAAVRKIFTDALRVSLDLYKVMIPIIIAVKILTEFELTGYLALPLEPFMHLAGLPAEMGLVWATSIVVNIYSGIIVYAAIFPTLEPMTVAQVSVLSTMILVAHNMFVECKIAQRCGLSFTVQFLLRMAAALIFGWILHMIFGLTGTLQQPAQLLWQPEQAPAGLAAWAAGQARNLFYLFWVVLGLMTVMRLLDVLGITRRLNTLLKPVLRLVGIGQSAATITVVGLSMGIAYGGGLIIHEARSGRVPPADVFSSVTLMGFSHALIEDTLLMMLIGAHISATLWGRLILSLLAVALLARLYARFVPSAPQTGAGNPQKA</sequence>
<dbReference type="Proteomes" id="UP000002710">
    <property type="component" value="Chromosome"/>
</dbReference>
<feature type="transmembrane region" description="Helical" evidence="1">
    <location>
        <begin position="288"/>
        <end position="307"/>
    </location>
</feature>
<feature type="transmembrane region" description="Helical" evidence="1">
    <location>
        <begin position="214"/>
        <end position="237"/>
    </location>
</feature>
<keyword evidence="1" id="KW-1133">Transmembrane helix</keyword>
<proteinExistence type="predicted"/>
<keyword evidence="3" id="KW-1185">Reference proteome</keyword>
<evidence type="ECO:0000256" key="1">
    <source>
        <dbReference type="SAM" id="Phobius"/>
    </source>
</evidence>
<accession>Q30ZB5</accession>
<keyword evidence="1" id="KW-0812">Transmembrane</keyword>
<dbReference type="AlphaFoldDB" id="Q30ZB5"/>
<dbReference type="eggNOG" id="COG3366">
    <property type="taxonomic scope" value="Bacteria"/>
</dbReference>
<organism evidence="2 3">
    <name type="scientific">Oleidesulfovibrio alaskensis (strain ATCC BAA-1058 / DSM 17464 / G20)</name>
    <name type="common">Desulfovibrio alaskensis</name>
    <dbReference type="NCBI Taxonomy" id="207559"/>
    <lineage>
        <taxon>Bacteria</taxon>
        <taxon>Pseudomonadati</taxon>
        <taxon>Thermodesulfobacteriota</taxon>
        <taxon>Desulfovibrionia</taxon>
        <taxon>Desulfovibrionales</taxon>
        <taxon>Desulfovibrionaceae</taxon>
        <taxon>Oleidesulfovibrio</taxon>
    </lineage>
</organism>
<name>Q30ZB5_OLEA2</name>
<evidence type="ECO:0000313" key="3">
    <source>
        <dbReference type="Proteomes" id="UP000002710"/>
    </source>
</evidence>
<dbReference type="HOGENOM" id="CLU_062018_0_0_7"/>
<dbReference type="EMBL" id="CP000112">
    <property type="protein sequence ID" value="ABB38981.1"/>
    <property type="molecule type" value="Genomic_DNA"/>
</dbReference>
<protein>
    <submittedName>
        <fullName evidence="2">Nucleoside recognition domain protein</fullName>
    </submittedName>
</protein>
<reference evidence="2 3" key="1">
    <citation type="journal article" date="2011" name="J. Bacteriol.">
        <title>Complete genome sequence and updated annotation of Desulfovibrio alaskensis G20.</title>
        <authorList>
            <person name="Hauser L.J."/>
            <person name="Land M.L."/>
            <person name="Brown S.D."/>
            <person name="Larimer F."/>
            <person name="Keller K.L."/>
            <person name="Rapp-Giles B.J."/>
            <person name="Price M.N."/>
            <person name="Lin M."/>
            <person name="Bruce D.C."/>
            <person name="Detter J.C."/>
            <person name="Tapia R."/>
            <person name="Han C.S."/>
            <person name="Goodwin L.A."/>
            <person name="Cheng J.F."/>
            <person name="Pitluck S."/>
            <person name="Copeland A."/>
            <person name="Lucas S."/>
            <person name="Nolan M."/>
            <person name="Lapidus A.L."/>
            <person name="Palumbo A.V."/>
            <person name="Wall J.D."/>
        </authorList>
    </citation>
    <scope>NUCLEOTIDE SEQUENCE [LARGE SCALE GENOMIC DNA]</scope>
    <source>
        <strain evidence="3">ATCC BAA 1058 / DSM 17464 / G20</strain>
    </source>
</reference>
<keyword evidence="1" id="KW-0472">Membrane</keyword>
<feature type="transmembrane region" description="Helical" evidence="1">
    <location>
        <begin position="27"/>
        <end position="49"/>
    </location>
</feature>
<feature type="transmembrane region" description="Helical" evidence="1">
    <location>
        <begin position="65"/>
        <end position="87"/>
    </location>
</feature>